<organism evidence="3 4">
    <name type="scientific">Schizothecium vesticola</name>
    <dbReference type="NCBI Taxonomy" id="314040"/>
    <lineage>
        <taxon>Eukaryota</taxon>
        <taxon>Fungi</taxon>
        <taxon>Dikarya</taxon>
        <taxon>Ascomycota</taxon>
        <taxon>Pezizomycotina</taxon>
        <taxon>Sordariomycetes</taxon>
        <taxon>Sordariomycetidae</taxon>
        <taxon>Sordariales</taxon>
        <taxon>Schizotheciaceae</taxon>
        <taxon>Schizothecium</taxon>
    </lineage>
</organism>
<dbReference type="AlphaFoldDB" id="A0AA40K4B7"/>
<dbReference type="EMBL" id="JAUKUD010000004">
    <property type="protein sequence ID" value="KAK0745439.1"/>
    <property type="molecule type" value="Genomic_DNA"/>
</dbReference>
<feature type="domain" description="DUF6570" evidence="2">
    <location>
        <begin position="133"/>
        <end position="262"/>
    </location>
</feature>
<comment type="caution">
    <text evidence="3">The sequence shown here is derived from an EMBL/GenBank/DDBJ whole genome shotgun (WGS) entry which is preliminary data.</text>
</comment>
<feature type="non-terminal residue" evidence="3">
    <location>
        <position position="274"/>
    </location>
</feature>
<evidence type="ECO:0000256" key="1">
    <source>
        <dbReference type="SAM" id="MobiDB-lite"/>
    </source>
</evidence>
<reference evidence="3" key="1">
    <citation type="submission" date="2023-06" db="EMBL/GenBank/DDBJ databases">
        <title>Genome-scale phylogeny and comparative genomics of the fungal order Sordariales.</title>
        <authorList>
            <consortium name="Lawrence Berkeley National Laboratory"/>
            <person name="Hensen N."/>
            <person name="Bonometti L."/>
            <person name="Westerberg I."/>
            <person name="Brannstrom I.O."/>
            <person name="Guillou S."/>
            <person name="Cros-Aarteil S."/>
            <person name="Calhoun S."/>
            <person name="Haridas S."/>
            <person name="Kuo A."/>
            <person name="Mondo S."/>
            <person name="Pangilinan J."/>
            <person name="Riley R."/>
            <person name="LaButti K."/>
            <person name="Andreopoulos B."/>
            <person name="Lipzen A."/>
            <person name="Chen C."/>
            <person name="Yanf M."/>
            <person name="Daum C."/>
            <person name="Ng V."/>
            <person name="Clum A."/>
            <person name="Steindorff A."/>
            <person name="Ohm R."/>
            <person name="Martin F."/>
            <person name="Silar P."/>
            <person name="Natvig D."/>
            <person name="Lalanne C."/>
            <person name="Gautier V."/>
            <person name="Ament-velasquez S.L."/>
            <person name="Kruys A."/>
            <person name="Hutchinson M.I."/>
            <person name="Powell A.J."/>
            <person name="Barry K."/>
            <person name="Miller A.N."/>
            <person name="Grigoriev I.V."/>
            <person name="Debuchy R."/>
            <person name="Gladieux P."/>
            <person name="Thoren M.H."/>
            <person name="Johannesson H."/>
        </authorList>
    </citation>
    <scope>NUCLEOTIDE SEQUENCE</scope>
    <source>
        <strain evidence="3">SMH3187-1</strain>
    </source>
</reference>
<keyword evidence="4" id="KW-1185">Reference proteome</keyword>
<dbReference type="Proteomes" id="UP001172155">
    <property type="component" value="Unassembled WGS sequence"/>
</dbReference>
<dbReference type="Pfam" id="PF20209">
    <property type="entry name" value="DUF6570"/>
    <property type="match status" value="1"/>
</dbReference>
<evidence type="ECO:0000313" key="4">
    <source>
        <dbReference type="Proteomes" id="UP001172155"/>
    </source>
</evidence>
<proteinExistence type="predicted"/>
<gene>
    <name evidence="3" type="ORF">B0T18DRAFT_307442</name>
</gene>
<dbReference type="InterPro" id="IPR046700">
    <property type="entry name" value="DUF6570"/>
</dbReference>
<evidence type="ECO:0000259" key="2">
    <source>
        <dbReference type="Pfam" id="PF20209"/>
    </source>
</evidence>
<sequence>VEELLDGQNAEHASRQQESDDRSWTRTTTQQFKVERTQAFYLDLHSRDSLKTSHCVVCKEMKPPVDIKREVWQALIPRESQLWAQIQHFHLLDSLICSPQHQGATADICSSCIRDLQKQKVPFICRGNNLGMRCTHTQPKELSDLTPVEERLISISQSFGLLIKLEINENRTTNGNYRKLRKGHITVFPNNIEDLTTNIHPHPITHTMSRIGICFLGPRQPLPKDVAFMLAVRPQKVRQALTWLKRNNPLYKDVEISNSNLRTYDDVVSHDIPS</sequence>
<feature type="non-terminal residue" evidence="3">
    <location>
        <position position="1"/>
    </location>
</feature>
<evidence type="ECO:0000313" key="3">
    <source>
        <dbReference type="EMBL" id="KAK0745439.1"/>
    </source>
</evidence>
<feature type="region of interest" description="Disordered" evidence="1">
    <location>
        <begin position="1"/>
        <end position="28"/>
    </location>
</feature>
<feature type="compositionally biased region" description="Basic and acidic residues" evidence="1">
    <location>
        <begin position="12"/>
        <end position="24"/>
    </location>
</feature>
<name>A0AA40K4B7_9PEZI</name>
<accession>A0AA40K4B7</accession>
<protein>
    <recommendedName>
        <fullName evidence="2">DUF6570 domain-containing protein</fullName>
    </recommendedName>
</protein>